<evidence type="ECO:0000313" key="6">
    <source>
        <dbReference type="Proteomes" id="UP000215355"/>
    </source>
</evidence>
<feature type="chain" id="PRO_5042480612" evidence="3">
    <location>
        <begin position="22"/>
        <end position="889"/>
    </location>
</feature>
<evidence type="ECO:0000313" key="5">
    <source>
        <dbReference type="EMBL" id="SNV45103.1"/>
    </source>
</evidence>
<keyword evidence="3" id="KW-0732">Signal</keyword>
<feature type="transmembrane region" description="Helical" evidence="2">
    <location>
        <begin position="663"/>
        <end position="683"/>
    </location>
</feature>
<dbReference type="SUPFAM" id="SSF54001">
    <property type="entry name" value="Cysteine proteinases"/>
    <property type="match status" value="1"/>
</dbReference>
<proteinExistence type="predicted"/>
<name>A0AAJ5BZE8_9SPHI</name>
<organism evidence="5 6">
    <name type="scientific">Sphingobacterium mizutaii</name>
    <dbReference type="NCBI Taxonomy" id="1010"/>
    <lineage>
        <taxon>Bacteria</taxon>
        <taxon>Pseudomonadati</taxon>
        <taxon>Bacteroidota</taxon>
        <taxon>Sphingobacteriia</taxon>
        <taxon>Sphingobacteriales</taxon>
        <taxon>Sphingobacteriaceae</taxon>
        <taxon>Sphingobacterium</taxon>
    </lineage>
</organism>
<dbReference type="Gene3D" id="2.60.40.3140">
    <property type="match status" value="1"/>
</dbReference>
<dbReference type="Pfam" id="PF12969">
    <property type="entry name" value="DUF3857"/>
    <property type="match status" value="1"/>
</dbReference>
<feature type="signal peptide" evidence="3">
    <location>
        <begin position="1"/>
        <end position="21"/>
    </location>
</feature>
<evidence type="ECO:0000256" key="3">
    <source>
        <dbReference type="SAM" id="SignalP"/>
    </source>
</evidence>
<dbReference type="Pfam" id="PF10754">
    <property type="entry name" value="DUF2569"/>
    <property type="match status" value="1"/>
</dbReference>
<dbReference type="InterPro" id="IPR038765">
    <property type="entry name" value="Papain-like_cys_pep_sf"/>
</dbReference>
<dbReference type="InterPro" id="IPR024618">
    <property type="entry name" value="DUF3857"/>
</dbReference>
<evidence type="ECO:0000256" key="1">
    <source>
        <dbReference type="SAM" id="MobiDB-lite"/>
    </source>
</evidence>
<keyword evidence="2" id="KW-0812">Transmembrane</keyword>
<feature type="domain" description="DUF3857" evidence="4">
    <location>
        <begin position="69"/>
        <end position="226"/>
    </location>
</feature>
<dbReference type="EMBL" id="LT906468">
    <property type="protein sequence ID" value="SNV45103.1"/>
    <property type="molecule type" value="Genomic_DNA"/>
</dbReference>
<feature type="region of interest" description="Disordered" evidence="1">
    <location>
        <begin position="863"/>
        <end position="889"/>
    </location>
</feature>
<dbReference type="Proteomes" id="UP000215355">
    <property type="component" value="Chromosome 1"/>
</dbReference>
<evidence type="ECO:0000259" key="4">
    <source>
        <dbReference type="Pfam" id="PF12969"/>
    </source>
</evidence>
<feature type="transmembrane region" description="Helical" evidence="2">
    <location>
        <begin position="790"/>
        <end position="811"/>
    </location>
</feature>
<keyword evidence="2" id="KW-1133">Transmembrane helix</keyword>
<feature type="transmembrane region" description="Helical" evidence="2">
    <location>
        <begin position="706"/>
        <end position="729"/>
    </location>
</feature>
<gene>
    <name evidence="5" type="ORF">SAMEA4412673_01039</name>
</gene>
<protein>
    <submittedName>
        <fullName evidence="5">Domain of Uncharacterized Function with PDB structure</fullName>
    </submittedName>
</protein>
<evidence type="ECO:0000256" key="2">
    <source>
        <dbReference type="SAM" id="Phobius"/>
    </source>
</evidence>
<feature type="transmembrane region" description="Helical" evidence="2">
    <location>
        <begin position="823"/>
        <end position="840"/>
    </location>
</feature>
<dbReference type="KEGG" id="smiz:4412673_01039"/>
<dbReference type="Gene3D" id="3.10.620.30">
    <property type="match status" value="1"/>
</dbReference>
<dbReference type="InterPro" id="IPR019690">
    <property type="entry name" value="DUF2569"/>
</dbReference>
<accession>A0AAJ5BZE8</accession>
<dbReference type="AlphaFoldDB" id="A0AAJ5BZE8"/>
<keyword evidence="2" id="KW-0472">Membrane</keyword>
<reference evidence="5 6" key="1">
    <citation type="submission" date="2017-06" db="EMBL/GenBank/DDBJ databases">
        <authorList>
            <consortium name="Pathogen Informatics"/>
        </authorList>
    </citation>
    <scope>NUCLEOTIDE SEQUENCE [LARGE SCALE GENOMIC DNA]</scope>
    <source>
        <strain evidence="5 6">NCTC12149</strain>
    </source>
</reference>
<feature type="transmembrane region" description="Helical" evidence="2">
    <location>
        <begin position="749"/>
        <end position="769"/>
    </location>
</feature>
<sequence>MRKPLLFTVLLLLVCSTVLWAQSSVKLSKADLPSWLKPYTMKPQSINLDDISMGYYFELIESQYNLQNQTHFNRTIKVVSESAGAENAGQISVNFDPNYQKLLIHELNIIRAGQVINRLDLSKFKTVAVETELSRLIYNGEYSAIAVLDDVRKDDKIVFSYSLVGFNPVFEGKFANTYYLEGSEPNGLLHLVYIVPEGRILNIRKQKGAAVEKKQVKGNLTYYYWEQPMNANEGTGLYTPGWFDPTPRVEVSEFSTWRQVADWAKRINPIPNIKAGSALDKEVQKLWQEAGGDSLKYFEKSLDFVQNSIRYMGIELGEHSHRAHLPEVVYNQRYGDCKDKSLLLASMLKSKGIGSSLILANTYQDKELDKVQPNPFAFNHMVLAAVLDGKMIAVDPTISDQGGYILNRYFPYYGKVLFLENGTKLSEVRKPIPNNAYFVKIVDVIQILDDGKANLKVKTTYYDHEAERMRTLLKSSAKNQLQREYEDYFQKIYRKAKNISPLDINDDLANNILTIKEEYLLEDYFLQEDSQNAAPVYSKYIYDRLPHVEDGTLEPIALNFPLNVNHEIKIVNKNNKPLGFFQPDEKVFDRQAYWYSRSQSSDKDTLKVSITFRSNDSFVPMDEVQQYVDDFKVMNDGLSYSYFVDNDGQLLIGSTGPIQFAKINFVALLMFIVILAGTIYFLLKKLVKTKPTGLINLYHEYEHREIGGWLIILAIKLVVANFVLLGLFFVNFSPISNALWALLENAGNAYAYLLLYLMFYLAFYAVYLASNIYSCVLFFQRRDIFPQTYFIVNIGGLVIMILSNFSFSLIYPDGLVWGFMSPGDLWTILIVMAWSIYLVVSKRVKRTFTVPYQKDRYYYLGENEISDSDPSSESENPSPENYGPHPLNN</sequence>
<dbReference type="RefSeq" id="WP_093098947.1">
    <property type="nucleotide sequence ID" value="NZ_FNGK01000003.1"/>
</dbReference>